<evidence type="ECO:0000256" key="1">
    <source>
        <dbReference type="SAM" id="Phobius"/>
    </source>
</evidence>
<dbReference type="KEGG" id="pms:KNP414_02404"/>
<organism evidence="2 3">
    <name type="scientific">Paenibacillus mucilaginosus (strain KNP414)</name>
    <dbReference type="NCBI Taxonomy" id="1036673"/>
    <lineage>
        <taxon>Bacteria</taxon>
        <taxon>Bacillati</taxon>
        <taxon>Bacillota</taxon>
        <taxon>Bacilli</taxon>
        <taxon>Bacillales</taxon>
        <taxon>Paenibacillaceae</taxon>
        <taxon>Paenibacillus</taxon>
    </lineage>
</organism>
<keyword evidence="1" id="KW-0472">Membrane</keyword>
<keyword evidence="1" id="KW-0812">Transmembrane</keyword>
<feature type="transmembrane region" description="Helical" evidence="1">
    <location>
        <begin position="69"/>
        <end position="90"/>
    </location>
</feature>
<reference evidence="2 3" key="2">
    <citation type="journal article" date="2013" name="Genome Announc.">
        <title>Genome Sequence of Growth-Improving Paenibacillus mucilaginosus Strain KNP414.</title>
        <authorList>
            <person name="Lu J.J."/>
            <person name="Wang J.F."/>
            <person name="Hu X.F."/>
        </authorList>
    </citation>
    <scope>NUCLEOTIDE SEQUENCE [LARGE SCALE GENOMIC DNA]</scope>
    <source>
        <strain evidence="2 3">KNP414</strain>
    </source>
</reference>
<dbReference type="Proteomes" id="UP000006620">
    <property type="component" value="Chromosome"/>
</dbReference>
<protein>
    <submittedName>
        <fullName evidence="2">Uncharacterized protein</fullName>
    </submittedName>
</protein>
<evidence type="ECO:0000313" key="3">
    <source>
        <dbReference type="Proteomes" id="UP000006620"/>
    </source>
</evidence>
<keyword evidence="1" id="KW-1133">Transmembrane helix</keyword>
<reference evidence="3" key="1">
    <citation type="submission" date="2011-06" db="EMBL/GenBank/DDBJ databases">
        <title>Complete genome sequence of Paenibacillus mucilaginosus KNP414.</title>
        <authorList>
            <person name="Wang J."/>
            <person name="Hu S."/>
            <person name="Hu X."/>
            <person name="Zhang B."/>
            <person name="Dong D."/>
            <person name="Zhang S."/>
            <person name="Zhao K."/>
            <person name="Wu D."/>
        </authorList>
    </citation>
    <scope>NUCLEOTIDE SEQUENCE [LARGE SCALE GENOMIC DNA]</scope>
    <source>
        <strain evidence="3">KNP414</strain>
    </source>
</reference>
<dbReference type="RefSeq" id="WP_013916126.1">
    <property type="nucleotide sequence ID" value="NC_015690.1"/>
</dbReference>
<dbReference type="HOGENOM" id="CLU_186077_0_0_9"/>
<gene>
    <name evidence="2" type="ordered locus">KNP414_02404</name>
</gene>
<name>F8F5F4_PAEMK</name>
<sequence length="93" mass="10532">MNRVMIVLLHIIAGGLLAPFWLFFGIAAYLTNCSLVGYSMDYLVPFLFAVPLLAVLCSWVLFKRKGWDYRLAAVAFMLVTICVTFLIPLLEQK</sequence>
<proteinExistence type="predicted"/>
<feature type="transmembrane region" description="Helical" evidence="1">
    <location>
        <begin position="42"/>
        <end position="62"/>
    </location>
</feature>
<accession>F8F5F4</accession>
<dbReference type="AlphaFoldDB" id="F8F5F4"/>
<dbReference type="PATRIC" id="fig|1036673.3.peg.2169"/>
<evidence type="ECO:0000313" key="2">
    <source>
        <dbReference type="EMBL" id="AEI40965.1"/>
    </source>
</evidence>
<feature type="transmembrane region" description="Helical" evidence="1">
    <location>
        <begin position="7"/>
        <end position="30"/>
    </location>
</feature>
<dbReference type="EMBL" id="CP002869">
    <property type="protein sequence ID" value="AEI40965.1"/>
    <property type="molecule type" value="Genomic_DNA"/>
</dbReference>